<keyword evidence="2" id="KW-1185">Reference proteome</keyword>
<name>A0A9Q3IZZ0_9BASI</name>
<evidence type="ECO:0000313" key="1">
    <source>
        <dbReference type="EMBL" id="MBW0553538.1"/>
    </source>
</evidence>
<dbReference type="Proteomes" id="UP000765509">
    <property type="component" value="Unassembled WGS sequence"/>
</dbReference>
<evidence type="ECO:0000313" key="2">
    <source>
        <dbReference type="Proteomes" id="UP000765509"/>
    </source>
</evidence>
<reference evidence="1" key="1">
    <citation type="submission" date="2021-03" db="EMBL/GenBank/DDBJ databases">
        <title>Draft genome sequence of rust myrtle Austropuccinia psidii MF-1, a brazilian biotype.</title>
        <authorList>
            <person name="Quecine M.C."/>
            <person name="Pachon D.M.R."/>
            <person name="Bonatelli M.L."/>
            <person name="Correr F.H."/>
            <person name="Franceschini L.M."/>
            <person name="Leite T.F."/>
            <person name="Margarido G.R.A."/>
            <person name="Almeida C.A."/>
            <person name="Ferrarezi J.A."/>
            <person name="Labate C.A."/>
        </authorList>
    </citation>
    <scope>NUCLEOTIDE SEQUENCE</scope>
    <source>
        <strain evidence="1">MF-1</strain>
    </source>
</reference>
<sequence>MDHEATNIILSPPGRALPYNSNQKSNFKSNFLKTTPQKLERSTYVSLEADLSLRGKTFTSKLLFRIPSPEAQRQSLHSEELIAATSNSTELHHLKFYRPKFNPTPSISTKNDHTQVPSPTQTNQNTFLHISERIQEQSVSKNCLAIPDPPPCEIPSLASTLYGDPPQASSLVLHLESKMSHQPIQPPKQLLLPQHLYL</sequence>
<accession>A0A9Q3IZZ0</accession>
<organism evidence="1 2">
    <name type="scientific">Austropuccinia psidii MF-1</name>
    <dbReference type="NCBI Taxonomy" id="1389203"/>
    <lineage>
        <taxon>Eukaryota</taxon>
        <taxon>Fungi</taxon>
        <taxon>Dikarya</taxon>
        <taxon>Basidiomycota</taxon>
        <taxon>Pucciniomycotina</taxon>
        <taxon>Pucciniomycetes</taxon>
        <taxon>Pucciniales</taxon>
        <taxon>Sphaerophragmiaceae</taxon>
        <taxon>Austropuccinia</taxon>
    </lineage>
</organism>
<comment type="caution">
    <text evidence="1">The sequence shown here is derived from an EMBL/GenBank/DDBJ whole genome shotgun (WGS) entry which is preliminary data.</text>
</comment>
<gene>
    <name evidence="1" type="ORF">O181_093253</name>
</gene>
<dbReference type="AlphaFoldDB" id="A0A9Q3IZZ0"/>
<protein>
    <submittedName>
        <fullName evidence="1">Uncharacterized protein</fullName>
    </submittedName>
</protein>
<dbReference type="EMBL" id="AVOT02059976">
    <property type="protein sequence ID" value="MBW0553538.1"/>
    <property type="molecule type" value="Genomic_DNA"/>
</dbReference>
<proteinExistence type="predicted"/>